<gene>
    <name evidence="2" type="ORF">C9374_004816</name>
</gene>
<proteinExistence type="predicted"/>
<dbReference type="GeneID" id="68097271"/>
<feature type="chain" id="PRO_5041696711" evidence="1">
    <location>
        <begin position="30"/>
        <end position="280"/>
    </location>
</feature>
<feature type="signal peptide" evidence="1">
    <location>
        <begin position="1"/>
        <end position="29"/>
    </location>
</feature>
<name>A0AA88KII6_NAELO</name>
<evidence type="ECO:0000256" key="1">
    <source>
        <dbReference type="SAM" id="SignalP"/>
    </source>
</evidence>
<organism evidence="2 3">
    <name type="scientific">Naegleria lovaniensis</name>
    <name type="common">Amoeba</name>
    <dbReference type="NCBI Taxonomy" id="51637"/>
    <lineage>
        <taxon>Eukaryota</taxon>
        <taxon>Discoba</taxon>
        <taxon>Heterolobosea</taxon>
        <taxon>Tetramitia</taxon>
        <taxon>Eutetramitia</taxon>
        <taxon>Vahlkampfiidae</taxon>
        <taxon>Naegleria</taxon>
    </lineage>
</organism>
<protein>
    <submittedName>
        <fullName evidence="2">Uncharacterized protein</fullName>
    </submittedName>
</protein>
<dbReference type="EMBL" id="PYSW02000022">
    <property type="protein sequence ID" value="KAG2382849.1"/>
    <property type="molecule type" value="Genomic_DNA"/>
</dbReference>
<keyword evidence="1" id="KW-0732">Signal</keyword>
<sequence length="280" mass="31848">MIHRPSSSRTILSACLCLVSLLCIHLLFFTHDNNNNHSVLANFHQFIPDNGIWEQYYFHLKRDCSDPPLAVTLDRMNYCGYIYGDYCITSCTQKTKTLKYHCDPTCSDCEYDSLEKASYGTCEVVEDNQDLNEIVKSRLRLSTSQQRGGNYKYQAIRSVCGPVDLAYFTKMVPSMLWNVFFDSRNGTSSTSITIPLSTTSAGNKVEERKCLKSLGARGEVINMCNNMDGTEWRNIVCNSTYSTRTNYNQAQCSGGVKFQYSVKLNECNEKFGMFICDEKN</sequence>
<dbReference type="Proteomes" id="UP000816034">
    <property type="component" value="Unassembled WGS sequence"/>
</dbReference>
<reference evidence="2 3" key="1">
    <citation type="journal article" date="2018" name="BMC Genomics">
        <title>The genome of Naegleria lovaniensis, the basis for a comparative approach to unravel pathogenicity factors of the human pathogenic amoeba N. fowleri.</title>
        <authorList>
            <person name="Liechti N."/>
            <person name="Schurch N."/>
            <person name="Bruggmann R."/>
            <person name="Wittwer M."/>
        </authorList>
    </citation>
    <scope>NUCLEOTIDE SEQUENCE [LARGE SCALE GENOMIC DNA]</scope>
    <source>
        <strain evidence="2 3">ATCC 30569</strain>
    </source>
</reference>
<dbReference type="AlphaFoldDB" id="A0AA88KII6"/>
<comment type="caution">
    <text evidence="2">The sequence shown here is derived from an EMBL/GenBank/DDBJ whole genome shotgun (WGS) entry which is preliminary data.</text>
</comment>
<evidence type="ECO:0000313" key="2">
    <source>
        <dbReference type="EMBL" id="KAG2382849.1"/>
    </source>
</evidence>
<dbReference type="RefSeq" id="XP_044548528.1">
    <property type="nucleotide sequence ID" value="XM_044694497.1"/>
</dbReference>
<keyword evidence="3" id="KW-1185">Reference proteome</keyword>
<evidence type="ECO:0000313" key="3">
    <source>
        <dbReference type="Proteomes" id="UP000816034"/>
    </source>
</evidence>
<accession>A0AA88KII6</accession>